<dbReference type="SMART" id="SM00387">
    <property type="entry name" value="HATPase_c"/>
    <property type="match status" value="1"/>
</dbReference>
<feature type="transmembrane region" description="Helical" evidence="7">
    <location>
        <begin position="212"/>
        <end position="230"/>
    </location>
</feature>
<dbReference type="PRINTS" id="PR00344">
    <property type="entry name" value="BCTRLSENSOR"/>
</dbReference>
<dbReference type="InterPro" id="IPR003661">
    <property type="entry name" value="HisK_dim/P_dom"/>
</dbReference>
<dbReference type="PANTHER" id="PTHR43711">
    <property type="entry name" value="TWO-COMPONENT HISTIDINE KINASE"/>
    <property type="match status" value="1"/>
</dbReference>
<gene>
    <name evidence="9" type="ORF">A3C20_04670</name>
</gene>
<dbReference type="CDD" id="cd00075">
    <property type="entry name" value="HATPase"/>
    <property type="match status" value="1"/>
</dbReference>
<evidence type="ECO:0000256" key="4">
    <source>
        <dbReference type="ARBA" id="ARBA00022679"/>
    </source>
</evidence>
<dbReference type="FunFam" id="3.30.565.10:FF:000006">
    <property type="entry name" value="Sensor histidine kinase WalK"/>
    <property type="match status" value="1"/>
</dbReference>
<keyword evidence="7" id="KW-0472">Membrane</keyword>
<dbReference type="Gene3D" id="3.30.565.10">
    <property type="entry name" value="Histidine kinase-like ATPase, C-terminal domain"/>
    <property type="match status" value="1"/>
</dbReference>
<feature type="transmembrane region" description="Helical" evidence="7">
    <location>
        <begin position="147"/>
        <end position="174"/>
    </location>
</feature>
<dbReference type="InterPro" id="IPR050736">
    <property type="entry name" value="Sensor_HK_Regulatory"/>
</dbReference>
<dbReference type="Proteomes" id="UP000176914">
    <property type="component" value="Unassembled WGS sequence"/>
</dbReference>
<dbReference type="InterPro" id="IPR003594">
    <property type="entry name" value="HATPase_dom"/>
</dbReference>
<feature type="transmembrane region" description="Helical" evidence="7">
    <location>
        <begin position="12"/>
        <end position="31"/>
    </location>
</feature>
<evidence type="ECO:0000313" key="9">
    <source>
        <dbReference type="EMBL" id="OGG70784.1"/>
    </source>
</evidence>
<keyword evidence="7" id="KW-1133">Transmembrane helix</keyword>
<reference evidence="9 10" key="1">
    <citation type="journal article" date="2016" name="Nat. Commun.">
        <title>Thousands of microbial genomes shed light on interconnected biogeochemical processes in an aquifer system.</title>
        <authorList>
            <person name="Anantharaman K."/>
            <person name="Brown C.T."/>
            <person name="Hug L.A."/>
            <person name="Sharon I."/>
            <person name="Castelle C.J."/>
            <person name="Probst A.J."/>
            <person name="Thomas B.C."/>
            <person name="Singh A."/>
            <person name="Wilkins M.J."/>
            <person name="Karaoz U."/>
            <person name="Brodie E.L."/>
            <person name="Williams K.H."/>
            <person name="Hubbard S.S."/>
            <person name="Banfield J.F."/>
        </authorList>
    </citation>
    <scope>NUCLEOTIDE SEQUENCE [LARGE SCALE GENOMIC DNA]</scope>
</reference>
<dbReference type="GO" id="GO:0000155">
    <property type="term" value="F:phosphorelay sensor kinase activity"/>
    <property type="evidence" value="ECO:0007669"/>
    <property type="project" value="InterPro"/>
</dbReference>
<dbReference type="InterPro" id="IPR031621">
    <property type="entry name" value="HisKA_7TM"/>
</dbReference>
<feature type="transmembrane region" description="Helical" evidence="7">
    <location>
        <begin position="43"/>
        <end position="62"/>
    </location>
</feature>
<feature type="transmembrane region" description="Helical" evidence="7">
    <location>
        <begin position="74"/>
        <end position="95"/>
    </location>
</feature>
<feature type="transmembrane region" description="Helical" evidence="7">
    <location>
        <begin position="107"/>
        <end position="127"/>
    </location>
</feature>
<keyword evidence="3" id="KW-0597">Phosphoprotein</keyword>
<feature type="domain" description="Histidine kinase" evidence="8">
    <location>
        <begin position="315"/>
        <end position="533"/>
    </location>
</feature>
<dbReference type="PROSITE" id="PS50109">
    <property type="entry name" value="HIS_KIN"/>
    <property type="match status" value="1"/>
</dbReference>
<dbReference type="Pfam" id="PF02518">
    <property type="entry name" value="HATPase_c"/>
    <property type="match status" value="1"/>
</dbReference>
<dbReference type="EC" id="2.7.13.3" evidence="2"/>
<dbReference type="EMBL" id="MFLL01000001">
    <property type="protein sequence ID" value="OGG70784.1"/>
    <property type="molecule type" value="Genomic_DNA"/>
</dbReference>
<sequence>MGLHFNPADIQSIGIGLAAFLATVLAVFIFISARHERLGRPMWITLAVASVWAWFGFLYHLVPGLELARDMRVVSVTGIVWLAMSQLYFAGVYLGERVQYGKLVQRMQLAVYSFGAFLTALLVADLFGTRLIVGDLLLPADVALAPMAGPLLGVLIGYYVVCTIFSGTLLAWRARAGVDSSDRNQALALFISMTVGLTLGGTRFTPWYGFDFYPLVGDIGFPLFVFATFYSIERYHLLNREVAAAQLFIFTLWTLSFFRFLLDTSGQAMLVDGGFFLAALVLGVFLLRSVVMEAKAQRELAAVAVERTKSEFITIAAHQLRTPVAALRWSFNLLSEGREQLSEKQRALVDKGNRAADNMMHLVNDLLDMGHIAEGRFTYTFAEGNLGETIRAEAGLFEDIAKQKNVALDVRIADDLPAIRFDGNRLNLAIQNLVDNAVKYTASGGRVTVAAERSGEGVRITVQDTGIGFTPDEKSRVFEKFFRGSRAVHMSPDGSGLGLFIAKTVVEGHGGRLAFSTEEGKGARFTISLPAKPPATP</sequence>
<feature type="transmembrane region" description="Helical" evidence="7">
    <location>
        <begin position="268"/>
        <end position="287"/>
    </location>
</feature>
<dbReference type="Pfam" id="PF16927">
    <property type="entry name" value="HisKA_7TM"/>
    <property type="match status" value="1"/>
</dbReference>
<evidence type="ECO:0000313" key="10">
    <source>
        <dbReference type="Proteomes" id="UP000176914"/>
    </source>
</evidence>
<evidence type="ECO:0000256" key="2">
    <source>
        <dbReference type="ARBA" id="ARBA00012438"/>
    </source>
</evidence>
<feature type="transmembrane region" description="Helical" evidence="7">
    <location>
        <begin position="242"/>
        <end position="262"/>
    </location>
</feature>
<dbReference type="InterPro" id="IPR036890">
    <property type="entry name" value="HATPase_C_sf"/>
</dbReference>
<evidence type="ECO:0000256" key="5">
    <source>
        <dbReference type="ARBA" id="ARBA00022777"/>
    </source>
</evidence>
<protein>
    <recommendedName>
        <fullName evidence="2">histidine kinase</fullName>
        <ecNumber evidence="2">2.7.13.3</ecNumber>
    </recommendedName>
</protein>
<organism evidence="9 10">
    <name type="scientific">Candidatus Kaiserbacteria bacterium RIFCSPHIGHO2_02_FULL_55_25</name>
    <dbReference type="NCBI Taxonomy" id="1798498"/>
    <lineage>
        <taxon>Bacteria</taxon>
        <taxon>Candidatus Kaiseribacteriota</taxon>
    </lineage>
</organism>
<comment type="caution">
    <text evidence="9">The sequence shown here is derived from an EMBL/GenBank/DDBJ whole genome shotgun (WGS) entry which is preliminary data.</text>
</comment>
<dbReference type="AlphaFoldDB" id="A0A1F6EAS0"/>
<dbReference type="InterPro" id="IPR004358">
    <property type="entry name" value="Sig_transdc_His_kin-like_C"/>
</dbReference>
<accession>A0A1F6EAS0</accession>
<keyword evidence="7" id="KW-0812">Transmembrane</keyword>
<dbReference type="InterPro" id="IPR005467">
    <property type="entry name" value="His_kinase_dom"/>
</dbReference>
<dbReference type="Pfam" id="PF00512">
    <property type="entry name" value="HisKA"/>
    <property type="match status" value="1"/>
</dbReference>
<name>A0A1F6EAS0_9BACT</name>
<comment type="catalytic activity">
    <reaction evidence="1">
        <text>ATP + protein L-histidine = ADP + protein N-phospho-L-histidine.</text>
        <dbReference type="EC" id="2.7.13.3"/>
    </reaction>
</comment>
<dbReference type="PANTHER" id="PTHR43711:SF1">
    <property type="entry name" value="HISTIDINE KINASE 1"/>
    <property type="match status" value="1"/>
</dbReference>
<evidence type="ECO:0000256" key="3">
    <source>
        <dbReference type="ARBA" id="ARBA00022553"/>
    </source>
</evidence>
<evidence type="ECO:0000259" key="8">
    <source>
        <dbReference type="PROSITE" id="PS50109"/>
    </source>
</evidence>
<feature type="transmembrane region" description="Helical" evidence="7">
    <location>
        <begin position="186"/>
        <end position="206"/>
    </location>
</feature>
<dbReference type="SMART" id="SM00388">
    <property type="entry name" value="HisKA"/>
    <property type="match status" value="1"/>
</dbReference>
<evidence type="ECO:0000256" key="1">
    <source>
        <dbReference type="ARBA" id="ARBA00000085"/>
    </source>
</evidence>
<keyword evidence="4" id="KW-0808">Transferase</keyword>
<evidence type="ECO:0000256" key="7">
    <source>
        <dbReference type="SAM" id="Phobius"/>
    </source>
</evidence>
<dbReference type="SUPFAM" id="SSF47384">
    <property type="entry name" value="Homodimeric domain of signal transducing histidine kinase"/>
    <property type="match status" value="1"/>
</dbReference>
<keyword evidence="5" id="KW-0418">Kinase</keyword>
<dbReference type="InterPro" id="IPR036097">
    <property type="entry name" value="HisK_dim/P_sf"/>
</dbReference>
<evidence type="ECO:0000256" key="6">
    <source>
        <dbReference type="ARBA" id="ARBA00023012"/>
    </source>
</evidence>
<dbReference type="CDD" id="cd00082">
    <property type="entry name" value="HisKA"/>
    <property type="match status" value="1"/>
</dbReference>
<dbReference type="SUPFAM" id="SSF55874">
    <property type="entry name" value="ATPase domain of HSP90 chaperone/DNA topoisomerase II/histidine kinase"/>
    <property type="match status" value="1"/>
</dbReference>
<proteinExistence type="predicted"/>
<dbReference type="Gene3D" id="1.10.287.130">
    <property type="match status" value="1"/>
</dbReference>
<keyword evidence="6" id="KW-0902">Two-component regulatory system</keyword>